<name>A0A7V2ZIV6_9BACT</name>
<evidence type="ECO:0000313" key="6">
    <source>
        <dbReference type="EMBL" id="HFI90791.1"/>
    </source>
</evidence>
<sequence>MEFSNNILDQIGNTPLIKLNKVNKGLKPLIFAKLESANPGGSVKDRIGLAMIEDAEKRGELKPGGTIIEATSGNTGIGLALTAAVKGYKCIFVVTDKVSQEKINYLKALGAEVIVVSRFVDPEDPEYYVNVAKRLHKEIPNSFFAYQYSNPSNPEMHYRTTGPEIWRQTDGKITHFISSIGTGGTISGTGRFLKEKNPDIQIIAADPLGSIFKHYKETGELIKGTPYLVEGIGQDCLPANVHFQYIDKIYNISDKESFAAARRLTKEEGIFCGGSTGSILVATLEVAKHCNENDVIVFIVCDTGERYLSKMHNEEWLRQNRMLDPEIRTLRDLSDIKKQKGYEEIVSVKEIDSIKDVLELISKTGYSNIPVLKGRQSIGCIKENKLLTKLVEDPTLYNAKVKDLMEESLPVLDAKTEISEVKNYLKENPAILVSDFGLVTDIITRYDLINFNFEQ</sequence>
<comment type="caution">
    <text evidence="6">The sequence shown here is derived from an EMBL/GenBank/DDBJ whole genome shotgun (WGS) entry which is preliminary data.</text>
</comment>
<dbReference type="Pfam" id="PF00291">
    <property type="entry name" value="PALP"/>
    <property type="match status" value="1"/>
</dbReference>
<dbReference type="InterPro" id="IPR000644">
    <property type="entry name" value="CBS_dom"/>
</dbReference>
<evidence type="ECO:0000256" key="2">
    <source>
        <dbReference type="ARBA" id="ARBA00007103"/>
    </source>
</evidence>
<dbReference type="GO" id="GO:0016765">
    <property type="term" value="F:transferase activity, transferring alkyl or aryl (other than methyl) groups"/>
    <property type="evidence" value="ECO:0007669"/>
    <property type="project" value="UniProtKB-ARBA"/>
</dbReference>
<dbReference type="Gene3D" id="3.40.50.1100">
    <property type="match status" value="2"/>
</dbReference>
<comment type="cofactor">
    <cofactor evidence="1">
        <name>pyridoxal 5'-phosphate</name>
        <dbReference type="ChEBI" id="CHEBI:597326"/>
    </cofactor>
</comment>
<dbReference type="InterPro" id="IPR001216">
    <property type="entry name" value="P-phosphate_BS"/>
</dbReference>
<dbReference type="InterPro" id="IPR036052">
    <property type="entry name" value="TrpB-like_PALP_sf"/>
</dbReference>
<evidence type="ECO:0000256" key="3">
    <source>
        <dbReference type="ARBA" id="ARBA00022898"/>
    </source>
</evidence>
<dbReference type="AlphaFoldDB" id="A0A7V2ZIV6"/>
<feature type="domain" description="Tryptophan synthase beta chain-like PALP" evidence="4">
    <location>
        <begin position="8"/>
        <end position="302"/>
    </location>
</feature>
<reference evidence="6" key="1">
    <citation type="journal article" date="2020" name="mSystems">
        <title>Genome- and Community-Level Interaction Insights into Carbon Utilization and Element Cycling Functions of Hydrothermarchaeota in Hydrothermal Sediment.</title>
        <authorList>
            <person name="Zhou Z."/>
            <person name="Liu Y."/>
            <person name="Xu W."/>
            <person name="Pan J."/>
            <person name="Luo Z.H."/>
            <person name="Li M."/>
        </authorList>
    </citation>
    <scope>NUCLEOTIDE SEQUENCE [LARGE SCALE GENOMIC DNA]</scope>
    <source>
        <strain evidence="6">SpSt-479</strain>
    </source>
</reference>
<dbReference type="SUPFAM" id="SSF54631">
    <property type="entry name" value="CBS-domain pair"/>
    <property type="match status" value="1"/>
</dbReference>
<gene>
    <name evidence="6" type="ORF">ENS31_04565</name>
</gene>
<dbReference type="CDD" id="cd01561">
    <property type="entry name" value="CBS_like"/>
    <property type="match status" value="1"/>
</dbReference>
<proteinExistence type="inferred from homology"/>
<keyword evidence="3" id="KW-0663">Pyridoxal phosphate</keyword>
<dbReference type="PROSITE" id="PS00901">
    <property type="entry name" value="CYS_SYNTHASE"/>
    <property type="match status" value="1"/>
</dbReference>
<dbReference type="FunFam" id="3.40.50.1100:FF:000118">
    <property type="entry name" value="Related to CYS4-cystathionine beta-synthase"/>
    <property type="match status" value="1"/>
</dbReference>
<comment type="similarity">
    <text evidence="2">Belongs to the cysteine synthase/cystathionine beta-synthase family.</text>
</comment>
<dbReference type="GO" id="GO:0006535">
    <property type="term" value="P:cysteine biosynthetic process from serine"/>
    <property type="evidence" value="ECO:0007669"/>
    <property type="project" value="InterPro"/>
</dbReference>
<evidence type="ECO:0000259" key="4">
    <source>
        <dbReference type="Pfam" id="PF00291"/>
    </source>
</evidence>
<dbReference type="FunFam" id="3.40.50.1100:FF:000003">
    <property type="entry name" value="Cystathionine beta-synthase"/>
    <property type="match status" value="1"/>
</dbReference>
<feature type="domain" description="CBS" evidence="5">
    <location>
        <begin position="344"/>
        <end position="390"/>
    </location>
</feature>
<evidence type="ECO:0000259" key="5">
    <source>
        <dbReference type="Pfam" id="PF00571"/>
    </source>
</evidence>
<dbReference type="InterPro" id="IPR046342">
    <property type="entry name" value="CBS_dom_sf"/>
</dbReference>
<dbReference type="SUPFAM" id="SSF53686">
    <property type="entry name" value="Tryptophan synthase beta subunit-like PLP-dependent enzymes"/>
    <property type="match status" value="1"/>
</dbReference>
<dbReference type="EMBL" id="DSUJ01000008">
    <property type="protein sequence ID" value="HFI90791.1"/>
    <property type="molecule type" value="Genomic_DNA"/>
</dbReference>
<dbReference type="PANTHER" id="PTHR10314">
    <property type="entry name" value="CYSTATHIONINE BETA-SYNTHASE"/>
    <property type="match status" value="1"/>
</dbReference>
<dbReference type="Gene3D" id="3.10.580.10">
    <property type="entry name" value="CBS-domain"/>
    <property type="match status" value="1"/>
</dbReference>
<dbReference type="InterPro" id="IPR050214">
    <property type="entry name" value="Cys_Synth/Cystath_Beta-Synth"/>
</dbReference>
<evidence type="ECO:0000256" key="1">
    <source>
        <dbReference type="ARBA" id="ARBA00001933"/>
    </source>
</evidence>
<dbReference type="Pfam" id="PF00571">
    <property type="entry name" value="CBS"/>
    <property type="match status" value="1"/>
</dbReference>
<dbReference type="InterPro" id="IPR001926">
    <property type="entry name" value="TrpB-like_PALP"/>
</dbReference>
<accession>A0A7V2ZIV6</accession>
<protein>
    <submittedName>
        <fullName evidence="6">Pyridoxal-phosphate dependent enzyme</fullName>
    </submittedName>
</protein>
<organism evidence="6">
    <name type="scientific">Ignavibacterium album</name>
    <dbReference type="NCBI Taxonomy" id="591197"/>
    <lineage>
        <taxon>Bacteria</taxon>
        <taxon>Pseudomonadati</taxon>
        <taxon>Ignavibacteriota</taxon>
        <taxon>Ignavibacteria</taxon>
        <taxon>Ignavibacteriales</taxon>
        <taxon>Ignavibacteriaceae</taxon>
        <taxon>Ignavibacterium</taxon>
    </lineage>
</organism>